<dbReference type="PaxDb" id="610130-Closa_3562"/>
<evidence type="ECO:0000313" key="2">
    <source>
        <dbReference type="Proteomes" id="UP000001662"/>
    </source>
</evidence>
<dbReference type="KEGG" id="csh:Closa_3562"/>
<dbReference type="eggNOG" id="ENOG502ZU9T">
    <property type="taxonomic scope" value="Bacteria"/>
</dbReference>
<dbReference type="STRING" id="610130.Closa_3562"/>
<gene>
    <name evidence="1" type="ordered locus">Closa_3562</name>
</gene>
<dbReference type="OrthoDB" id="2081286at2"/>
<dbReference type="HOGENOM" id="CLU_1233295_0_0_9"/>
<accession>D9RAN9</accession>
<reference evidence="1" key="1">
    <citation type="submission" date="2010-07" db="EMBL/GenBank/DDBJ databases">
        <title>Complete sequence of Clostridium saccharolyticum WM1.</title>
        <authorList>
            <consortium name="US DOE Joint Genome Institute"/>
            <person name="Lucas S."/>
            <person name="Copeland A."/>
            <person name="Lapidus A."/>
            <person name="Cheng J.-F."/>
            <person name="Bruce D."/>
            <person name="Goodwin L."/>
            <person name="Pitluck S."/>
            <person name="Chertkov O."/>
            <person name="Detter J.C."/>
            <person name="Han C."/>
            <person name="Tapia R."/>
            <person name="Land M."/>
            <person name="Hauser L."/>
            <person name="Chang Y.-J."/>
            <person name="Jeffries C."/>
            <person name="Kyrpides N."/>
            <person name="Ivanova N."/>
            <person name="Mikhailova N."/>
            <person name="Mouttaki H."/>
            <person name="Lin L."/>
            <person name="Zhou J."/>
            <person name="Hemme C.L."/>
            <person name="Woyke T."/>
        </authorList>
    </citation>
    <scope>NUCLEOTIDE SEQUENCE [LARGE SCALE GENOMIC DNA]</scope>
    <source>
        <strain evidence="1">WM1</strain>
    </source>
</reference>
<dbReference type="AlphaFoldDB" id="D9RAN9"/>
<dbReference type="Proteomes" id="UP000001662">
    <property type="component" value="Chromosome"/>
</dbReference>
<sequence length="224" mass="25534">MTNIYILSACDAWAGTDSMRTLGVTTDETMLYAMLAAKIKAGDMEYGGFGDEKAWLCFQEDFKKEEVNFNKLKYGFVQTYEDMQITEPVSLAQFPEAGAAYEEITGEKAKLELEKLELDRRSLIYSEVEIRTDFGYTCFLMAGFCDRDRLEADENFQAFMEGTTDSEVNASVYSYSVGTGESVSPNEDELAIIKQYADELGEEYDVDSIQRDFISFYYEAEQEY</sequence>
<protein>
    <submittedName>
        <fullName evidence="1">Uncharacterized protein</fullName>
    </submittedName>
</protein>
<dbReference type="RefSeq" id="WP_013274152.1">
    <property type="nucleotide sequence ID" value="NC_014376.1"/>
</dbReference>
<proteinExistence type="predicted"/>
<name>D9RAN9_LACSW</name>
<evidence type="ECO:0000313" key="1">
    <source>
        <dbReference type="EMBL" id="ADL06086.1"/>
    </source>
</evidence>
<organism evidence="1 2">
    <name type="scientific">Lacrimispora saccharolytica (strain ATCC 35040 / DSM 2544 / NRCC 2533 / WM1)</name>
    <name type="common">Clostridium saccharolyticum</name>
    <dbReference type="NCBI Taxonomy" id="610130"/>
    <lineage>
        <taxon>Bacteria</taxon>
        <taxon>Bacillati</taxon>
        <taxon>Bacillota</taxon>
        <taxon>Clostridia</taxon>
        <taxon>Lachnospirales</taxon>
        <taxon>Lachnospiraceae</taxon>
        <taxon>Lacrimispora</taxon>
    </lineage>
</organism>
<dbReference type="EMBL" id="CP002109">
    <property type="protein sequence ID" value="ADL06086.1"/>
    <property type="molecule type" value="Genomic_DNA"/>
</dbReference>
<keyword evidence="2" id="KW-1185">Reference proteome</keyword>